<sequence>MDDLYIPDKKLWSKIVNQSIEIQEENICKSSIQFRPELCRYYKIQNRLTIHRLLRLALVNPRLNYKLLVMVKLGSITIKDGQCSICGCHSTDVVQHLILYCEKLSDARNSMFYGIVDVLPVQESVRFFQQDDSDIIVALLGGITDFMQSVNSDNWSNKMCCLADHIFHLYGKFKGELSEHRFNF</sequence>
<keyword evidence="2" id="KW-1185">Reference proteome</keyword>
<dbReference type="AlphaFoldDB" id="A0A6J8D3T0"/>
<name>A0A6J8D3T0_MYTCO</name>
<accession>A0A6J8D3T0</accession>
<evidence type="ECO:0000313" key="1">
    <source>
        <dbReference type="EMBL" id="CAC5401932.1"/>
    </source>
</evidence>
<dbReference type="OrthoDB" id="10029583at2759"/>
<evidence type="ECO:0000313" key="2">
    <source>
        <dbReference type="Proteomes" id="UP000507470"/>
    </source>
</evidence>
<dbReference type="EMBL" id="CACVKT020006485">
    <property type="protein sequence ID" value="CAC5401932.1"/>
    <property type="molecule type" value="Genomic_DNA"/>
</dbReference>
<reference evidence="1 2" key="1">
    <citation type="submission" date="2020-06" db="EMBL/GenBank/DDBJ databases">
        <authorList>
            <person name="Li R."/>
            <person name="Bekaert M."/>
        </authorList>
    </citation>
    <scope>NUCLEOTIDE SEQUENCE [LARGE SCALE GENOMIC DNA]</scope>
    <source>
        <strain evidence="2">wild</strain>
    </source>
</reference>
<proteinExistence type="predicted"/>
<protein>
    <recommendedName>
        <fullName evidence="3">Reverse transcriptase zinc-binding domain-containing protein</fullName>
    </recommendedName>
</protein>
<organism evidence="1 2">
    <name type="scientific">Mytilus coruscus</name>
    <name type="common">Sea mussel</name>
    <dbReference type="NCBI Taxonomy" id="42192"/>
    <lineage>
        <taxon>Eukaryota</taxon>
        <taxon>Metazoa</taxon>
        <taxon>Spiralia</taxon>
        <taxon>Lophotrochozoa</taxon>
        <taxon>Mollusca</taxon>
        <taxon>Bivalvia</taxon>
        <taxon>Autobranchia</taxon>
        <taxon>Pteriomorphia</taxon>
        <taxon>Mytilida</taxon>
        <taxon>Mytiloidea</taxon>
        <taxon>Mytilidae</taxon>
        <taxon>Mytilinae</taxon>
        <taxon>Mytilus</taxon>
    </lineage>
</organism>
<evidence type="ECO:0008006" key="3">
    <source>
        <dbReference type="Google" id="ProtNLM"/>
    </source>
</evidence>
<gene>
    <name evidence="1" type="ORF">MCOR_35957</name>
</gene>
<dbReference type="Proteomes" id="UP000507470">
    <property type="component" value="Unassembled WGS sequence"/>
</dbReference>